<keyword evidence="10 17" id="KW-0472">Membrane</keyword>
<keyword evidence="11" id="KW-1015">Disulfide bond</keyword>
<evidence type="ECO:0000256" key="3">
    <source>
        <dbReference type="ARBA" id="ARBA00022692"/>
    </source>
</evidence>
<sequence>MSSWNTKTSERMLLLFGILLNFMAWLAGANLLLIGKNLLLSFNDLEANFAPSVKESGEIGVIHLAEPLNACTELKKKAVDGSPSQFVLILRGSCTFDDKVRNAQSAGFRAAIVYDNEDGGSLISRTPGGIHIYAMFISKASGETLKAYVGQNDIELWIIPTFENSVWSVLAITFISLLAMSALLAACFFLRRQVVGRQQRHRPNVRVFHGMSSQLVKALPSVIFTSVREDEYTPTCAICLEDYSVGEKLRILPCYHKFHEACVDTWLTSWRTFCPICKQVARTRMIYTPASESTPLLGHAGLSVRETTCPLNLQRSYNSPTSIRSSRSSTELGDASIVVSP</sequence>
<dbReference type="FunFam" id="3.30.40.10:FF:000276">
    <property type="entry name" value="Receptor homology region transmembrane domain-and RING domain-containing protein 2"/>
    <property type="match status" value="1"/>
</dbReference>
<dbReference type="SMART" id="SM00184">
    <property type="entry name" value="RING"/>
    <property type="match status" value="1"/>
</dbReference>
<dbReference type="Pfam" id="PF13639">
    <property type="entry name" value="zf-RING_2"/>
    <property type="match status" value="1"/>
</dbReference>
<dbReference type="PANTHER" id="PTHR47168">
    <property type="entry name" value="RING ZINC FINGER DOMAIN SUPERFAMILY PROTEIN-RELATED"/>
    <property type="match status" value="1"/>
</dbReference>
<evidence type="ECO:0000256" key="15">
    <source>
        <dbReference type="ARBA" id="ARBA00060484"/>
    </source>
</evidence>
<dbReference type="InterPro" id="IPR003137">
    <property type="entry name" value="PA_domain"/>
</dbReference>
<dbReference type="SUPFAM" id="SSF52025">
    <property type="entry name" value="PA domain"/>
    <property type="match status" value="1"/>
</dbReference>
<evidence type="ECO:0000256" key="17">
    <source>
        <dbReference type="SAM" id="Phobius"/>
    </source>
</evidence>
<dbReference type="InterPro" id="IPR044744">
    <property type="entry name" value="ZNRF4/RNF13/RNF167_PA"/>
</dbReference>
<dbReference type="InterPro" id="IPR013083">
    <property type="entry name" value="Znf_RING/FYVE/PHD"/>
</dbReference>
<dbReference type="PROSITE" id="PS50089">
    <property type="entry name" value="ZF_RING_2"/>
    <property type="match status" value="1"/>
</dbReference>
<dbReference type="Gene3D" id="3.50.30.30">
    <property type="match status" value="1"/>
</dbReference>
<feature type="transmembrane region" description="Helical" evidence="17">
    <location>
        <begin position="166"/>
        <end position="190"/>
    </location>
</feature>
<evidence type="ECO:0000313" key="19">
    <source>
        <dbReference type="EMBL" id="KAG0502668.1"/>
    </source>
</evidence>
<accession>A0A835SF99</accession>
<dbReference type="Gene3D" id="3.30.40.10">
    <property type="entry name" value="Zinc/RING finger domain, C3HC4 (zinc finger)"/>
    <property type="match status" value="1"/>
</dbReference>
<keyword evidence="9 17" id="KW-1133">Transmembrane helix</keyword>
<dbReference type="InterPro" id="IPR001841">
    <property type="entry name" value="Znf_RING"/>
</dbReference>
<keyword evidence="1" id="KW-0813">Transport</keyword>
<comment type="caution">
    <text evidence="19">The sequence shown here is derived from an EMBL/GenBank/DDBJ whole genome shotgun (WGS) entry which is preliminary data.</text>
</comment>
<keyword evidence="7" id="KW-0862">Zinc</keyword>
<dbReference type="GO" id="GO:0015031">
    <property type="term" value="P:protein transport"/>
    <property type="evidence" value="ECO:0007669"/>
    <property type="project" value="UniProtKB-KW"/>
</dbReference>
<evidence type="ECO:0000256" key="2">
    <source>
        <dbReference type="ARBA" id="ARBA00022554"/>
    </source>
</evidence>
<evidence type="ECO:0000256" key="8">
    <source>
        <dbReference type="ARBA" id="ARBA00022927"/>
    </source>
</evidence>
<evidence type="ECO:0000256" key="5">
    <source>
        <dbReference type="ARBA" id="ARBA00022729"/>
    </source>
</evidence>
<evidence type="ECO:0000256" key="14">
    <source>
        <dbReference type="ARBA" id="ARBA00046293"/>
    </source>
</evidence>
<keyword evidence="12" id="KW-0325">Glycoprotein</keyword>
<keyword evidence="5" id="KW-0732">Signal</keyword>
<dbReference type="PANTHER" id="PTHR47168:SF5">
    <property type="entry name" value="RING-TYPE DOMAIN-CONTAINING PROTEIN"/>
    <property type="match status" value="1"/>
</dbReference>
<keyword evidence="4" id="KW-0479">Metal-binding</keyword>
<reference evidence="19 20" key="1">
    <citation type="journal article" date="2020" name="Nat. Food">
        <title>A phased Vanilla planifolia genome enables genetic improvement of flavour and production.</title>
        <authorList>
            <person name="Hasing T."/>
            <person name="Tang H."/>
            <person name="Brym M."/>
            <person name="Khazi F."/>
            <person name="Huang T."/>
            <person name="Chambers A.H."/>
        </authorList>
    </citation>
    <scope>NUCLEOTIDE SEQUENCE [LARGE SCALE GENOMIC DNA]</scope>
    <source>
        <tissue evidence="19">Leaf</tissue>
    </source>
</reference>
<evidence type="ECO:0000256" key="13">
    <source>
        <dbReference type="ARBA" id="ARBA00046288"/>
    </source>
</evidence>
<comment type="subcellular location">
    <subcellularLocation>
        <location evidence="13">Endomembrane system</location>
        <topology evidence="13">Single-pass type I membrane protein</topology>
    </subcellularLocation>
    <subcellularLocation>
        <location evidence="14">Prevacuolar compartment membrane</location>
    </subcellularLocation>
    <subcellularLocation>
        <location evidence="15">Protein storage vacuole membrane</location>
    </subcellularLocation>
</comment>
<name>A0A835SF99_VANPL</name>
<evidence type="ECO:0000256" key="9">
    <source>
        <dbReference type="ARBA" id="ARBA00022989"/>
    </source>
</evidence>
<dbReference type="Proteomes" id="UP000639772">
    <property type="component" value="Chromosome 1"/>
</dbReference>
<dbReference type="GO" id="GO:0032586">
    <property type="term" value="C:protein storage vacuole membrane"/>
    <property type="evidence" value="ECO:0007669"/>
    <property type="project" value="UniProtKB-SubCell"/>
</dbReference>
<keyword evidence="3 17" id="KW-0812">Transmembrane</keyword>
<keyword evidence="2" id="KW-0926">Vacuole</keyword>
<dbReference type="SUPFAM" id="SSF57850">
    <property type="entry name" value="RING/U-box"/>
    <property type="match status" value="1"/>
</dbReference>
<evidence type="ECO:0000256" key="12">
    <source>
        <dbReference type="ARBA" id="ARBA00023180"/>
    </source>
</evidence>
<dbReference type="GO" id="GO:0012505">
    <property type="term" value="C:endomembrane system"/>
    <property type="evidence" value="ECO:0007669"/>
    <property type="project" value="UniProtKB-SubCell"/>
</dbReference>
<evidence type="ECO:0000259" key="18">
    <source>
        <dbReference type="PROSITE" id="PS50089"/>
    </source>
</evidence>
<dbReference type="FunFam" id="3.50.30.30:FF:000020">
    <property type="entry name" value="Receptor homology region transmembrane domain-and RING domain-containing protein 2"/>
    <property type="match status" value="1"/>
</dbReference>
<evidence type="ECO:0000256" key="1">
    <source>
        <dbReference type="ARBA" id="ARBA00022448"/>
    </source>
</evidence>
<protein>
    <recommendedName>
        <fullName evidence="18">RING-type domain-containing protein</fullName>
    </recommendedName>
</protein>
<feature type="domain" description="RING-type" evidence="18">
    <location>
        <begin position="236"/>
        <end position="278"/>
    </location>
</feature>
<evidence type="ECO:0000256" key="4">
    <source>
        <dbReference type="ARBA" id="ARBA00022723"/>
    </source>
</evidence>
<dbReference type="InterPro" id="IPR051653">
    <property type="entry name" value="E3_ligase_sorting_rcpt"/>
</dbReference>
<keyword evidence="6 16" id="KW-0863">Zinc-finger</keyword>
<dbReference type="GO" id="GO:0008270">
    <property type="term" value="F:zinc ion binding"/>
    <property type="evidence" value="ECO:0007669"/>
    <property type="project" value="UniProtKB-KW"/>
</dbReference>
<dbReference type="EMBL" id="JADCNM010000001">
    <property type="protein sequence ID" value="KAG0502668.1"/>
    <property type="molecule type" value="Genomic_DNA"/>
</dbReference>
<feature type="transmembrane region" description="Helical" evidence="17">
    <location>
        <begin position="12"/>
        <end position="34"/>
    </location>
</feature>
<evidence type="ECO:0000313" key="20">
    <source>
        <dbReference type="Proteomes" id="UP000639772"/>
    </source>
</evidence>
<dbReference type="AlphaFoldDB" id="A0A835SF99"/>
<organism evidence="19 20">
    <name type="scientific">Vanilla planifolia</name>
    <name type="common">Vanilla</name>
    <dbReference type="NCBI Taxonomy" id="51239"/>
    <lineage>
        <taxon>Eukaryota</taxon>
        <taxon>Viridiplantae</taxon>
        <taxon>Streptophyta</taxon>
        <taxon>Embryophyta</taxon>
        <taxon>Tracheophyta</taxon>
        <taxon>Spermatophyta</taxon>
        <taxon>Magnoliopsida</taxon>
        <taxon>Liliopsida</taxon>
        <taxon>Asparagales</taxon>
        <taxon>Orchidaceae</taxon>
        <taxon>Vanilloideae</taxon>
        <taxon>Vanilleae</taxon>
        <taxon>Vanilla</taxon>
    </lineage>
</organism>
<dbReference type="CDD" id="cd02123">
    <property type="entry name" value="PA_C_RZF_like"/>
    <property type="match status" value="1"/>
</dbReference>
<evidence type="ECO:0000256" key="16">
    <source>
        <dbReference type="PROSITE-ProRule" id="PRU00175"/>
    </source>
</evidence>
<keyword evidence="8" id="KW-0653">Protein transport</keyword>
<evidence type="ECO:0000256" key="11">
    <source>
        <dbReference type="ARBA" id="ARBA00023157"/>
    </source>
</evidence>
<evidence type="ECO:0000256" key="6">
    <source>
        <dbReference type="ARBA" id="ARBA00022771"/>
    </source>
</evidence>
<dbReference type="OrthoDB" id="8062037at2759"/>
<dbReference type="Pfam" id="PF02225">
    <property type="entry name" value="PA"/>
    <property type="match status" value="1"/>
</dbReference>
<evidence type="ECO:0000256" key="7">
    <source>
        <dbReference type="ARBA" id="ARBA00022833"/>
    </source>
</evidence>
<dbReference type="InterPro" id="IPR046450">
    <property type="entry name" value="PA_dom_sf"/>
</dbReference>
<gene>
    <name evidence="19" type="ORF">HPP92_002740</name>
</gene>
<proteinExistence type="predicted"/>
<evidence type="ECO:0000256" key="10">
    <source>
        <dbReference type="ARBA" id="ARBA00023136"/>
    </source>
</evidence>